<dbReference type="RefSeq" id="WP_257375301.1">
    <property type="nucleotide sequence ID" value="NZ_CP102332.1"/>
</dbReference>
<dbReference type="InterPro" id="IPR009003">
    <property type="entry name" value="Peptidase_S1_PA"/>
</dbReference>
<dbReference type="Gene3D" id="2.40.128.340">
    <property type="match status" value="3"/>
</dbReference>
<dbReference type="Pfam" id="PF13517">
    <property type="entry name" value="FG-GAP_3"/>
    <property type="match status" value="1"/>
</dbReference>
<dbReference type="InterPro" id="IPR043504">
    <property type="entry name" value="Peptidase_S1_PA_chymotrypsin"/>
</dbReference>
<name>A0ABY5MZT1_9ACTN</name>
<sequence length="527" mass="55296">MEIGEGDSQRACSGVLIDPRWIMTAASCFGNGLTEVAPGKPSVKTVATVGRTDLTTTAGLVTDVVELVPRPGRDLVLARLAAPATGAAPVPVATTPATAGETLIAAGFGRTKTEWAPLRLHTATFHVDGVADTTIDITGKTAGDAICKGDTGGPLLRQRDGRFELVGINSRSWRSGCFGADPAETRTGAIDTRVDGLGAWTALTTGARWGQAGESADASQELAGDFDGDGKADTAVLHTYPPAAGGANHTGLWTFSSTATSTYNPVRPWDNLAAGPGSWNGDASKPVTGDFDGDGKTDVAVLYDNGRQADGTYRTTLWTFTGNGAGFDAPVVKWNSGTGSWNWDRSKPVAGDFDGDGKTDVAVLYDNGRQADGTYRTTLWTFTGNGAGFDAPVVKWNSGTGSWNWDRSKPVAGDFDGDGKTDVAVLYDNGRQADGTYRTTLWTFTGNGAGFDAPVVKWNSGTTSWDWNRSKPVTGDFNGDGKTDLTVLYDNGQQADGAHRTALWRFAGTGTGLANPTRVWDSINIAR</sequence>
<reference evidence="3" key="1">
    <citation type="submission" date="2022-08" db="EMBL/GenBank/DDBJ databases">
        <title>Streptomyces changanensis sp. nov., an actinomycete isolated from soil.</title>
        <authorList>
            <person name="Wu H."/>
            <person name="Han L."/>
        </authorList>
    </citation>
    <scope>NUCLEOTIDE SEQUENCE</scope>
    <source>
        <strain evidence="3">HL-66</strain>
    </source>
</reference>
<dbReference type="InterPro" id="IPR001314">
    <property type="entry name" value="Peptidase_S1A"/>
</dbReference>
<evidence type="ECO:0000313" key="3">
    <source>
        <dbReference type="EMBL" id="UUS29406.1"/>
    </source>
</evidence>
<dbReference type="Pfam" id="PF00089">
    <property type="entry name" value="Trypsin"/>
    <property type="match status" value="1"/>
</dbReference>
<evidence type="ECO:0000259" key="2">
    <source>
        <dbReference type="PROSITE" id="PS50240"/>
    </source>
</evidence>
<organism evidence="3 4">
    <name type="scientific">Streptomyces changanensis</name>
    <dbReference type="NCBI Taxonomy" id="2964669"/>
    <lineage>
        <taxon>Bacteria</taxon>
        <taxon>Bacillati</taxon>
        <taxon>Actinomycetota</taxon>
        <taxon>Actinomycetes</taxon>
        <taxon>Kitasatosporales</taxon>
        <taxon>Streptomycetaceae</taxon>
        <taxon>Streptomyces</taxon>
    </lineage>
</organism>
<dbReference type="InterPro" id="IPR013517">
    <property type="entry name" value="FG-GAP"/>
</dbReference>
<dbReference type="SUPFAM" id="SSF69318">
    <property type="entry name" value="Integrin alpha N-terminal domain"/>
    <property type="match status" value="1"/>
</dbReference>
<accession>A0ABY5MZT1</accession>
<dbReference type="Proteomes" id="UP001060150">
    <property type="component" value="Chromosome"/>
</dbReference>
<dbReference type="PRINTS" id="PR00722">
    <property type="entry name" value="CHYMOTRYPSIN"/>
</dbReference>
<dbReference type="SUPFAM" id="SSF50494">
    <property type="entry name" value="Trypsin-like serine proteases"/>
    <property type="match status" value="1"/>
</dbReference>
<feature type="domain" description="Peptidase S1" evidence="2">
    <location>
        <begin position="1"/>
        <end position="206"/>
    </location>
</feature>
<dbReference type="InterPro" id="IPR001254">
    <property type="entry name" value="Trypsin_dom"/>
</dbReference>
<dbReference type="SMART" id="SM00020">
    <property type="entry name" value="Tryp_SPc"/>
    <property type="match status" value="1"/>
</dbReference>
<evidence type="ECO:0000313" key="4">
    <source>
        <dbReference type="Proteomes" id="UP001060150"/>
    </source>
</evidence>
<keyword evidence="4" id="KW-1185">Reference proteome</keyword>
<dbReference type="PANTHER" id="PTHR24260">
    <property type="match status" value="1"/>
</dbReference>
<evidence type="ECO:0000256" key="1">
    <source>
        <dbReference type="ARBA" id="ARBA00022729"/>
    </source>
</evidence>
<protein>
    <submittedName>
        <fullName evidence="3">FG-GAP-like repeat-containing protein</fullName>
    </submittedName>
</protein>
<dbReference type="PROSITE" id="PS50240">
    <property type="entry name" value="TRYPSIN_DOM"/>
    <property type="match status" value="1"/>
</dbReference>
<dbReference type="PANTHER" id="PTHR24260:SF136">
    <property type="entry name" value="GH08193P-RELATED"/>
    <property type="match status" value="1"/>
</dbReference>
<dbReference type="EMBL" id="CP102332">
    <property type="protein sequence ID" value="UUS29406.1"/>
    <property type="molecule type" value="Genomic_DNA"/>
</dbReference>
<dbReference type="InterPro" id="IPR028994">
    <property type="entry name" value="Integrin_alpha_N"/>
</dbReference>
<keyword evidence="1" id="KW-0732">Signal</keyword>
<dbReference type="Gene3D" id="2.40.10.10">
    <property type="entry name" value="Trypsin-like serine proteases"/>
    <property type="match status" value="1"/>
</dbReference>
<dbReference type="InterPro" id="IPR051333">
    <property type="entry name" value="CLIP_Serine_Protease"/>
</dbReference>
<proteinExistence type="predicted"/>
<gene>
    <name evidence="3" type="ORF">NRO40_00190</name>
</gene>